<dbReference type="PROSITE" id="PS51257">
    <property type="entry name" value="PROKAR_LIPOPROTEIN"/>
    <property type="match status" value="1"/>
</dbReference>
<comment type="subcellular location">
    <subcellularLocation>
        <location evidence="1">Cell outer membrane</location>
        <topology evidence="1">Multi-pass membrane protein</topology>
    </subcellularLocation>
</comment>
<keyword evidence="5 8" id="KW-0732">Signal</keyword>
<sequence length="419" mass="45204">MIKSPSPIRKVILFSLASLACGLSYDATASGFALIEDSGSGLGNAFAGGAASAEGASTIYYNPAGLVLLDQQQLVLVAHAIRPTIKFTDQGSSNAPRPVGGNGGDMKDITLVPNFYYAVPVSPALRLGIGINAPFGLKTDYDPAWAGRFQAVKSELKTVNVNPAISYKVNDQLAIGGGINYQHIQAELTSAVNLGVSEGYSTMKGNDYAWGYNMGALFQASPQTRIGASYRSRIRYQLSGDITFTGVPKPNGPVTADLTVPDTLSLSIFHQINPEWDVMADLTWTGWSSFDKLTVVRTTGEVVSSTDENWRNTLRPSIGMNYHYSKNVTLRSGVAFDQSPVRAEYRTARIPDSDRTWLSFGVKFNVSAQGAVDIGYAHIFMKDANINRIETPTPLPSSALKGNYSNSVDILSLQYTHNF</sequence>
<dbReference type="InterPro" id="IPR005017">
    <property type="entry name" value="OMPP1/FadL/TodX"/>
</dbReference>
<dbReference type="Gene3D" id="2.40.160.60">
    <property type="entry name" value="Outer membrane protein transport protein (OMPP1/FadL/TodX)"/>
    <property type="match status" value="1"/>
</dbReference>
<evidence type="ECO:0000313" key="10">
    <source>
        <dbReference type="Proteomes" id="UP000295367"/>
    </source>
</evidence>
<dbReference type="OrthoDB" id="19849at2"/>
<evidence type="ECO:0000256" key="5">
    <source>
        <dbReference type="ARBA" id="ARBA00022729"/>
    </source>
</evidence>
<gene>
    <name evidence="9" type="ORF">EDC63_108115</name>
</gene>
<dbReference type="AlphaFoldDB" id="A0A4R3Y2U9"/>
<dbReference type="SUPFAM" id="SSF56935">
    <property type="entry name" value="Porins"/>
    <property type="match status" value="1"/>
</dbReference>
<evidence type="ECO:0000256" key="1">
    <source>
        <dbReference type="ARBA" id="ARBA00004571"/>
    </source>
</evidence>
<dbReference type="PANTHER" id="PTHR35093">
    <property type="entry name" value="OUTER MEMBRANE PROTEIN NMB0088-RELATED"/>
    <property type="match status" value="1"/>
</dbReference>
<reference evidence="9 10" key="1">
    <citation type="submission" date="2019-03" db="EMBL/GenBank/DDBJ databases">
        <title>Genomic Encyclopedia of Type Strains, Phase IV (KMG-IV): sequencing the most valuable type-strain genomes for metagenomic binning, comparative biology and taxonomic classification.</title>
        <authorList>
            <person name="Goeker M."/>
        </authorList>
    </citation>
    <scope>NUCLEOTIDE SEQUENCE [LARGE SCALE GENOMIC DNA]</scope>
    <source>
        <strain evidence="9 10">DSM 100309</strain>
    </source>
</reference>
<dbReference type="EMBL" id="SMCO01000008">
    <property type="protein sequence ID" value="TCV85907.1"/>
    <property type="molecule type" value="Genomic_DNA"/>
</dbReference>
<dbReference type="GO" id="GO:0015483">
    <property type="term" value="F:long-chain fatty acid transporting porin activity"/>
    <property type="evidence" value="ECO:0007669"/>
    <property type="project" value="TreeGrafter"/>
</dbReference>
<evidence type="ECO:0000313" key="9">
    <source>
        <dbReference type="EMBL" id="TCV85907.1"/>
    </source>
</evidence>
<comment type="caution">
    <text evidence="9">The sequence shown here is derived from an EMBL/GenBank/DDBJ whole genome shotgun (WGS) entry which is preliminary data.</text>
</comment>
<evidence type="ECO:0000256" key="8">
    <source>
        <dbReference type="SAM" id="SignalP"/>
    </source>
</evidence>
<dbReference type="GO" id="GO:0009279">
    <property type="term" value="C:cell outer membrane"/>
    <property type="evidence" value="ECO:0007669"/>
    <property type="project" value="UniProtKB-SubCell"/>
</dbReference>
<evidence type="ECO:0000256" key="6">
    <source>
        <dbReference type="ARBA" id="ARBA00023136"/>
    </source>
</evidence>
<keyword evidence="4" id="KW-0812">Transmembrane</keyword>
<organism evidence="9 10">
    <name type="scientific">Sulfurirhabdus autotrophica</name>
    <dbReference type="NCBI Taxonomy" id="1706046"/>
    <lineage>
        <taxon>Bacteria</taxon>
        <taxon>Pseudomonadati</taxon>
        <taxon>Pseudomonadota</taxon>
        <taxon>Betaproteobacteria</taxon>
        <taxon>Nitrosomonadales</taxon>
        <taxon>Sulfuricellaceae</taxon>
        <taxon>Sulfurirhabdus</taxon>
    </lineage>
</organism>
<proteinExistence type="inferred from homology"/>
<dbReference type="Pfam" id="PF03349">
    <property type="entry name" value="Toluene_X"/>
    <property type="match status" value="1"/>
</dbReference>
<evidence type="ECO:0000256" key="4">
    <source>
        <dbReference type="ARBA" id="ARBA00022692"/>
    </source>
</evidence>
<keyword evidence="6" id="KW-0472">Membrane</keyword>
<feature type="signal peptide" evidence="8">
    <location>
        <begin position="1"/>
        <end position="29"/>
    </location>
</feature>
<dbReference type="Proteomes" id="UP000295367">
    <property type="component" value="Unassembled WGS sequence"/>
</dbReference>
<keyword evidence="3" id="KW-1134">Transmembrane beta strand</keyword>
<protein>
    <submittedName>
        <fullName evidence="9">Long-chain fatty acid transport protein</fullName>
    </submittedName>
</protein>
<evidence type="ECO:0000256" key="3">
    <source>
        <dbReference type="ARBA" id="ARBA00022452"/>
    </source>
</evidence>
<comment type="similarity">
    <text evidence="2">Belongs to the OmpP1/FadL family.</text>
</comment>
<evidence type="ECO:0000256" key="7">
    <source>
        <dbReference type="ARBA" id="ARBA00023237"/>
    </source>
</evidence>
<name>A0A4R3Y2U9_9PROT</name>
<dbReference type="PANTHER" id="PTHR35093:SF3">
    <property type="entry name" value="LONG-CHAIN FATTY ACID TRANSPORT PROTEIN"/>
    <property type="match status" value="1"/>
</dbReference>
<keyword evidence="10" id="KW-1185">Reference proteome</keyword>
<accession>A0A4R3Y2U9</accession>
<feature type="chain" id="PRO_5020931384" evidence="8">
    <location>
        <begin position="30"/>
        <end position="419"/>
    </location>
</feature>
<keyword evidence="7" id="KW-0998">Cell outer membrane</keyword>
<evidence type="ECO:0000256" key="2">
    <source>
        <dbReference type="ARBA" id="ARBA00008163"/>
    </source>
</evidence>
<dbReference type="RefSeq" id="WP_124946623.1">
    <property type="nucleotide sequence ID" value="NZ_BHVT01000037.1"/>
</dbReference>